<evidence type="ECO:0000313" key="7">
    <source>
        <dbReference type="Proteomes" id="UP000439678"/>
    </source>
</evidence>
<dbReference type="EMBL" id="VDCW01000011">
    <property type="protein sequence ID" value="TNF66500.1"/>
    <property type="molecule type" value="Genomic_DNA"/>
</dbReference>
<dbReference type="PANTHER" id="PTHR34989">
    <property type="entry name" value="PROTEIN HDED"/>
    <property type="match status" value="1"/>
</dbReference>
<evidence type="ECO:0000256" key="1">
    <source>
        <dbReference type="SAM" id="Phobius"/>
    </source>
</evidence>
<feature type="transmembrane region" description="Helical" evidence="1">
    <location>
        <begin position="119"/>
        <end position="138"/>
    </location>
</feature>
<dbReference type="Pfam" id="PF03729">
    <property type="entry name" value="DUF308"/>
    <property type="match status" value="2"/>
</dbReference>
<gene>
    <name evidence="2" type="ORF">DL07_02115</name>
    <name evidence="4" type="ORF">FBF48_09070</name>
    <name evidence="3" type="ORF">GMC65_06860</name>
</gene>
<dbReference type="AlphaFoldDB" id="A0A074IY17"/>
<dbReference type="EMBL" id="JJMT01000012">
    <property type="protein sequence ID" value="KEO45281.1"/>
    <property type="molecule type" value="Genomic_DNA"/>
</dbReference>
<dbReference type="Proteomes" id="UP000308186">
    <property type="component" value="Unassembled WGS sequence"/>
</dbReference>
<evidence type="ECO:0000313" key="2">
    <source>
        <dbReference type="EMBL" id="KEO45281.1"/>
    </source>
</evidence>
<dbReference type="InterPro" id="IPR052712">
    <property type="entry name" value="Acid_resist_chaperone_HdeD"/>
</dbReference>
<accession>A0A074IY17</accession>
<evidence type="ECO:0000313" key="6">
    <source>
        <dbReference type="Proteomes" id="UP000308186"/>
    </source>
</evidence>
<reference evidence="3 7" key="2">
    <citation type="journal article" date="2019" name="Nat. Med.">
        <title>A library of human gut bacterial isolates paired with longitudinal multiomics data enables mechanistic microbiome research.</title>
        <authorList>
            <person name="Poyet M."/>
            <person name="Groussin M."/>
            <person name="Gibbons S.M."/>
            <person name="Avila-Pacheco J."/>
            <person name="Jiang X."/>
            <person name="Kearney S.M."/>
            <person name="Perrotta A.R."/>
            <person name="Berdy B."/>
            <person name="Zhao S."/>
            <person name="Lieberman T.D."/>
            <person name="Swanson P.K."/>
            <person name="Smith M."/>
            <person name="Roesemann S."/>
            <person name="Alexander J.E."/>
            <person name="Rich S.A."/>
            <person name="Livny J."/>
            <person name="Vlamakis H."/>
            <person name="Clish C."/>
            <person name="Bullock K."/>
            <person name="Deik A."/>
            <person name="Scott J."/>
            <person name="Pierce K.A."/>
            <person name="Xavier R.J."/>
            <person name="Alm E.J."/>
        </authorList>
    </citation>
    <scope>NUCLEOTIDE SEQUENCE [LARGE SCALE GENOMIC DNA]</scope>
    <source>
        <strain evidence="3 7">BIOML-A4</strain>
    </source>
</reference>
<keyword evidence="1" id="KW-1133">Transmembrane helix</keyword>
<sequence>MKSFTLISGILITLLGVFFFANPTNLLAIVGWLFALVMLVSGVSSLMVYFKRDNENRSFFQLLQSIISIVFGIILLSTSAWVLSGVAVTIIAWWLLVSAFTQGFQAYRQRQFGFSGQPALSIALICLVFGLLLFSAPFFSAFLIGRLVASLIIFAGVSVLSFSFRLW</sequence>
<evidence type="ECO:0000313" key="3">
    <source>
        <dbReference type="EMBL" id="MTR28077.1"/>
    </source>
</evidence>
<feature type="transmembrane region" description="Helical" evidence="1">
    <location>
        <begin position="144"/>
        <end position="164"/>
    </location>
</feature>
<keyword evidence="1" id="KW-0812">Transmembrane</keyword>
<comment type="caution">
    <text evidence="2">The sequence shown here is derived from an EMBL/GenBank/DDBJ whole genome shotgun (WGS) entry which is preliminary data.</text>
</comment>
<dbReference type="Proteomes" id="UP000439678">
    <property type="component" value="Unassembled WGS sequence"/>
</dbReference>
<dbReference type="GO" id="GO:0005886">
    <property type="term" value="C:plasma membrane"/>
    <property type="evidence" value="ECO:0007669"/>
    <property type="project" value="TreeGrafter"/>
</dbReference>
<feature type="transmembrane region" description="Helical" evidence="1">
    <location>
        <begin position="62"/>
        <end position="84"/>
    </location>
</feature>
<dbReference type="Proteomes" id="UP000027855">
    <property type="component" value="Unassembled WGS sequence"/>
</dbReference>
<name>A0A074IY17_STRSL</name>
<protein>
    <recommendedName>
        <fullName evidence="8">DUF308 domain-containing protein</fullName>
    </recommendedName>
</protein>
<keyword evidence="1" id="KW-0472">Membrane</keyword>
<feature type="transmembrane region" description="Helical" evidence="1">
    <location>
        <begin position="29"/>
        <end position="50"/>
    </location>
</feature>
<organism evidence="2 5">
    <name type="scientific">Streptococcus salivarius</name>
    <dbReference type="NCBI Taxonomy" id="1304"/>
    <lineage>
        <taxon>Bacteria</taxon>
        <taxon>Bacillati</taxon>
        <taxon>Bacillota</taxon>
        <taxon>Bacilli</taxon>
        <taxon>Lactobacillales</taxon>
        <taxon>Streptococcaceae</taxon>
        <taxon>Streptococcus</taxon>
    </lineage>
</organism>
<dbReference type="EMBL" id="WMYO01000006">
    <property type="protein sequence ID" value="MTR28077.1"/>
    <property type="molecule type" value="Genomic_DNA"/>
</dbReference>
<evidence type="ECO:0000313" key="4">
    <source>
        <dbReference type="EMBL" id="TNF66500.1"/>
    </source>
</evidence>
<reference evidence="4 6" key="3">
    <citation type="submission" date="2019-06" db="EMBL/GenBank/DDBJ databases">
        <title>Genome Announcement To Ensure Probiotic Safety of Streptococcus salivarius UBSS01.</title>
        <authorList>
            <person name="Sulthana A."/>
            <person name="Lakshmi S.G."/>
            <person name="Madempudi R.S."/>
        </authorList>
    </citation>
    <scope>NUCLEOTIDE SEQUENCE [LARGE SCALE GENOMIC DNA]</scope>
    <source>
        <strain evidence="4 6">UBSS01</strain>
    </source>
</reference>
<evidence type="ECO:0008006" key="8">
    <source>
        <dbReference type="Google" id="ProtNLM"/>
    </source>
</evidence>
<dbReference type="RefSeq" id="WP_002886681.1">
    <property type="nucleotide sequence ID" value="NZ_CAJHJO010000002.1"/>
</dbReference>
<proteinExistence type="predicted"/>
<evidence type="ECO:0000313" key="5">
    <source>
        <dbReference type="Proteomes" id="UP000027855"/>
    </source>
</evidence>
<dbReference type="InterPro" id="IPR005325">
    <property type="entry name" value="DUF308_memb"/>
</dbReference>
<reference evidence="2 5" key="1">
    <citation type="submission" date="2014-04" db="EMBL/GenBank/DDBJ databases">
        <title>Variable characteristics of bacteriocin-producing Streptococcus salivarius strains isolated from Malaysian subjects.</title>
        <authorList>
            <person name="Philip K."/>
            <person name="Barbour A."/>
        </authorList>
    </citation>
    <scope>NUCLEOTIDE SEQUENCE [LARGE SCALE GENOMIC DNA]</scope>
    <source>
        <strain evidence="2 5">NU10</strain>
    </source>
</reference>
<dbReference type="PANTHER" id="PTHR34989:SF1">
    <property type="entry name" value="PROTEIN HDED"/>
    <property type="match status" value="1"/>
</dbReference>